<dbReference type="EMBL" id="QNUK01000439">
    <property type="protein sequence ID" value="KAF5893354.1"/>
    <property type="molecule type" value="Genomic_DNA"/>
</dbReference>
<accession>A0A8J4WVF5</accession>
<evidence type="ECO:0000313" key="1">
    <source>
        <dbReference type="EMBL" id="KAF5893354.1"/>
    </source>
</evidence>
<organism evidence="1 2">
    <name type="scientific">Clarias magur</name>
    <name type="common">Asian catfish</name>
    <name type="synonym">Macropteronotus magur</name>
    <dbReference type="NCBI Taxonomy" id="1594786"/>
    <lineage>
        <taxon>Eukaryota</taxon>
        <taxon>Metazoa</taxon>
        <taxon>Chordata</taxon>
        <taxon>Craniata</taxon>
        <taxon>Vertebrata</taxon>
        <taxon>Euteleostomi</taxon>
        <taxon>Actinopterygii</taxon>
        <taxon>Neopterygii</taxon>
        <taxon>Teleostei</taxon>
        <taxon>Ostariophysi</taxon>
        <taxon>Siluriformes</taxon>
        <taxon>Clariidae</taxon>
        <taxon>Clarias</taxon>
    </lineage>
</organism>
<proteinExistence type="predicted"/>
<sequence length="64" mass="6594">MKALRAVLGRDRCGAETRAGGRFPAESDGTGTFLSLGKSITETGALLKNDGSSSIPSLRKEALA</sequence>
<evidence type="ECO:0000313" key="2">
    <source>
        <dbReference type="Proteomes" id="UP000727407"/>
    </source>
</evidence>
<protein>
    <submittedName>
        <fullName evidence="1">Uncharacterized protein</fullName>
    </submittedName>
</protein>
<name>A0A8J4WVF5_CLAMG</name>
<dbReference type="Proteomes" id="UP000727407">
    <property type="component" value="Unassembled WGS sequence"/>
</dbReference>
<dbReference type="AlphaFoldDB" id="A0A8J4WVF5"/>
<keyword evidence="2" id="KW-1185">Reference proteome</keyword>
<reference evidence="1" key="1">
    <citation type="submission" date="2020-07" db="EMBL/GenBank/DDBJ databases">
        <title>Clarias magur genome sequencing, assembly and annotation.</title>
        <authorList>
            <person name="Kushwaha B."/>
            <person name="Kumar R."/>
            <person name="Das P."/>
            <person name="Joshi C.G."/>
            <person name="Kumar D."/>
            <person name="Nagpure N.S."/>
            <person name="Pandey M."/>
            <person name="Agarwal S."/>
            <person name="Srivastava S."/>
            <person name="Singh M."/>
            <person name="Sahoo L."/>
            <person name="Jayasankar P."/>
            <person name="Meher P.K."/>
            <person name="Koringa P.G."/>
            <person name="Iquebal M.A."/>
            <person name="Das S.P."/>
            <person name="Bit A."/>
            <person name="Patnaik S."/>
            <person name="Patel N."/>
            <person name="Shah T.M."/>
            <person name="Hinsu A."/>
            <person name="Jena J.K."/>
        </authorList>
    </citation>
    <scope>NUCLEOTIDE SEQUENCE</scope>
    <source>
        <strain evidence="1">CIFAMagur01</strain>
        <tissue evidence="1">Testis</tissue>
    </source>
</reference>
<comment type="caution">
    <text evidence="1">The sequence shown here is derived from an EMBL/GenBank/DDBJ whole genome shotgun (WGS) entry which is preliminary data.</text>
</comment>
<gene>
    <name evidence="1" type="ORF">DAT39_016932</name>
</gene>